<comment type="function">
    <text evidence="13">Primarily acts as an independent SigF regulator that is sensitive to the osmosensory signal, mediating the cross talk of PknD with the SigF regulon. Possesses both phosphatase and kinase activities. The kinase domain functions as a classic anti-sigma factor-like kinase to phosphorylate the anti-anti-sigma factor domain at the canonical regulatory site, and the phosphatase domain antagonizes this activity.</text>
</comment>
<dbReference type="InterPro" id="IPR029016">
    <property type="entry name" value="GAF-like_dom_sf"/>
</dbReference>
<dbReference type="InterPro" id="IPR052016">
    <property type="entry name" value="Bact_Sigma-Reg"/>
</dbReference>
<organism evidence="18 19">
    <name type="scientific">Pseudonocardia kunmingensis</name>
    <dbReference type="NCBI Taxonomy" id="630975"/>
    <lineage>
        <taxon>Bacteria</taxon>
        <taxon>Bacillati</taxon>
        <taxon>Actinomycetota</taxon>
        <taxon>Actinomycetes</taxon>
        <taxon>Pseudonocardiales</taxon>
        <taxon>Pseudonocardiaceae</taxon>
        <taxon>Pseudonocardia</taxon>
    </lineage>
</organism>
<proteinExistence type="predicted"/>
<keyword evidence="8" id="KW-0067">ATP-binding</keyword>
<evidence type="ECO:0000256" key="9">
    <source>
        <dbReference type="ARBA" id="ARBA00022842"/>
    </source>
</evidence>
<dbReference type="OrthoDB" id="118142at2"/>
<keyword evidence="3" id="KW-0808">Transferase</keyword>
<dbReference type="RefSeq" id="WP_142047286.1">
    <property type="nucleotide sequence ID" value="NZ_VFPA01000001.1"/>
</dbReference>
<keyword evidence="7" id="KW-0378">Hydrolase</keyword>
<reference evidence="18 19" key="1">
    <citation type="submission" date="2019-06" db="EMBL/GenBank/DDBJ databases">
        <title>Sequencing the genomes of 1000 actinobacteria strains.</title>
        <authorList>
            <person name="Klenk H.-P."/>
        </authorList>
    </citation>
    <scope>NUCLEOTIDE SEQUENCE [LARGE SCALE GENOMIC DNA]</scope>
    <source>
        <strain evidence="18 19">DSM 45301</strain>
    </source>
</reference>
<dbReference type="GO" id="GO:0046872">
    <property type="term" value="F:metal ion binding"/>
    <property type="evidence" value="ECO:0007669"/>
    <property type="project" value="UniProtKB-KW"/>
</dbReference>
<evidence type="ECO:0000256" key="2">
    <source>
        <dbReference type="ARBA" id="ARBA00022553"/>
    </source>
</evidence>
<dbReference type="InterPro" id="IPR036457">
    <property type="entry name" value="PPM-type-like_dom_sf"/>
</dbReference>
<evidence type="ECO:0000256" key="15">
    <source>
        <dbReference type="ARBA" id="ARBA00081350"/>
    </source>
</evidence>
<comment type="catalytic activity">
    <reaction evidence="12">
        <text>O-phospho-L-seryl-[protein] + H2O = L-seryl-[protein] + phosphate</text>
        <dbReference type="Rhea" id="RHEA:20629"/>
        <dbReference type="Rhea" id="RHEA-COMP:9863"/>
        <dbReference type="Rhea" id="RHEA-COMP:11604"/>
        <dbReference type="ChEBI" id="CHEBI:15377"/>
        <dbReference type="ChEBI" id="CHEBI:29999"/>
        <dbReference type="ChEBI" id="CHEBI:43474"/>
        <dbReference type="ChEBI" id="CHEBI:83421"/>
        <dbReference type="EC" id="3.1.3.16"/>
    </reaction>
</comment>
<dbReference type="EMBL" id="VFPA01000001">
    <property type="protein sequence ID" value="TQM13500.1"/>
    <property type="molecule type" value="Genomic_DNA"/>
</dbReference>
<dbReference type="GO" id="GO:0016301">
    <property type="term" value="F:kinase activity"/>
    <property type="evidence" value="ECO:0007669"/>
    <property type="project" value="UniProtKB-KW"/>
</dbReference>
<dbReference type="EC" id="3.1.3.16" evidence="1"/>
<dbReference type="SMART" id="SM00331">
    <property type="entry name" value="PP2C_SIG"/>
    <property type="match status" value="1"/>
</dbReference>
<dbReference type="SMART" id="SM00065">
    <property type="entry name" value="GAF"/>
    <property type="match status" value="1"/>
</dbReference>
<dbReference type="FunFam" id="3.30.450.40:FF:000035">
    <property type="entry name" value="PAS sensor protein"/>
    <property type="match status" value="1"/>
</dbReference>
<evidence type="ECO:0000259" key="17">
    <source>
        <dbReference type="SMART" id="SM00331"/>
    </source>
</evidence>
<evidence type="ECO:0000256" key="3">
    <source>
        <dbReference type="ARBA" id="ARBA00022679"/>
    </source>
</evidence>
<evidence type="ECO:0000313" key="19">
    <source>
        <dbReference type="Proteomes" id="UP000315677"/>
    </source>
</evidence>
<keyword evidence="19" id="KW-1185">Reference proteome</keyword>
<dbReference type="PANTHER" id="PTHR43156:SF2">
    <property type="entry name" value="STAGE II SPORULATION PROTEIN E"/>
    <property type="match status" value="1"/>
</dbReference>
<dbReference type="InterPro" id="IPR001932">
    <property type="entry name" value="PPM-type_phosphatase-like_dom"/>
</dbReference>
<dbReference type="GO" id="GO:0004722">
    <property type="term" value="F:protein serine/threonine phosphatase activity"/>
    <property type="evidence" value="ECO:0007669"/>
    <property type="project" value="UniProtKB-EC"/>
</dbReference>
<dbReference type="SUPFAM" id="SSF55781">
    <property type="entry name" value="GAF domain-like"/>
    <property type="match status" value="1"/>
</dbReference>
<keyword evidence="10" id="KW-0904">Protein phosphatase</keyword>
<dbReference type="FunFam" id="3.60.40.10:FF:000005">
    <property type="entry name" value="Serine/threonine protein phosphatase"/>
    <property type="match status" value="1"/>
</dbReference>
<evidence type="ECO:0000256" key="14">
    <source>
        <dbReference type="ARBA" id="ARBA00075117"/>
    </source>
</evidence>
<feature type="domain" description="PPM-type phosphatase" evidence="17">
    <location>
        <begin position="215"/>
        <end position="432"/>
    </location>
</feature>
<evidence type="ECO:0000256" key="11">
    <source>
        <dbReference type="ARBA" id="ARBA00023211"/>
    </source>
</evidence>
<evidence type="ECO:0000313" key="18">
    <source>
        <dbReference type="EMBL" id="TQM13500.1"/>
    </source>
</evidence>
<keyword evidence="2" id="KW-0597">Phosphoprotein</keyword>
<keyword evidence="5" id="KW-0547">Nucleotide-binding</keyword>
<dbReference type="Pfam" id="PF07228">
    <property type="entry name" value="SpoIIE"/>
    <property type="match status" value="1"/>
</dbReference>
<sequence>MGTVNGLALEMAALERVIARLQLVGEVGTVLGSTLDVDEALRRLARLVVPRLADWVVVDLLDDDGAQELRRAVVVHRDPERAPEGAHERPLPPVPDGSASSLAQVLRGGAPVLLGADELAAVPDSPLMAAQHGLFDELGAGSAVVAALRTPRRVLGALTLVRRDPAPPYDAEDVELAADLAQRAGLAVDNAQLFDAQRRVAETMQRHLLPALPDVDHIQLAARYRPAHAVAHVGGDWYDSFLLPDGVTTMVVGDVVGHDLPAAARMAQLRNMLRALAWDRTEPPHAIVRRLDQAATHVSDARMATLVFARIEGPVGGPHQLRWTSAGHPPPLLVTEDGQATYLEGGEGMILGVQPDAVRHDALHPLPARATVLLYTDGLVENRREPIDAGLTRLRQHASALARHDLGEFCDQLVERLAPDGTDDVALLALRLPAEPFAEPDPDVTP</sequence>
<dbReference type="SUPFAM" id="SSF81606">
    <property type="entry name" value="PP2C-like"/>
    <property type="match status" value="1"/>
</dbReference>
<evidence type="ECO:0000256" key="12">
    <source>
        <dbReference type="ARBA" id="ARBA00047761"/>
    </source>
</evidence>
<dbReference type="InterPro" id="IPR003018">
    <property type="entry name" value="GAF"/>
</dbReference>
<evidence type="ECO:0000259" key="16">
    <source>
        <dbReference type="SMART" id="SM00065"/>
    </source>
</evidence>
<feature type="domain" description="GAF" evidence="16">
    <location>
        <begin position="36"/>
        <end position="198"/>
    </location>
</feature>
<comment type="caution">
    <text evidence="18">The sequence shown here is derived from an EMBL/GenBank/DDBJ whole genome shotgun (WGS) entry which is preliminary data.</text>
</comment>
<dbReference type="Gene3D" id="3.60.40.10">
    <property type="entry name" value="PPM-type phosphatase domain"/>
    <property type="match status" value="1"/>
</dbReference>
<dbReference type="Pfam" id="PF01590">
    <property type="entry name" value="GAF"/>
    <property type="match status" value="1"/>
</dbReference>
<evidence type="ECO:0000256" key="8">
    <source>
        <dbReference type="ARBA" id="ARBA00022840"/>
    </source>
</evidence>
<dbReference type="GO" id="GO:0005524">
    <property type="term" value="F:ATP binding"/>
    <property type="evidence" value="ECO:0007669"/>
    <property type="project" value="UniProtKB-KW"/>
</dbReference>
<evidence type="ECO:0000256" key="5">
    <source>
        <dbReference type="ARBA" id="ARBA00022741"/>
    </source>
</evidence>
<evidence type="ECO:0000256" key="10">
    <source>
        <dbReference type="ARBA" id="ARBA00022912"/>
    </source>
</evidence>
<keyword evidence="9" id="KW-0460">Magnesium</keyword>
<evidence type="ECO:0000256" key="1">
    <source>
        <dbReference type="ARBA" id="ARBA00013081"/>
    </source>
</evidence>
<keyword evidence="6" id="KW-0418">Kinase</keyword>
<dbReference type="Gene3D" id="3.30.450.40">
    <property type="match status" value="1"/>
</dbReference>
<dbReference type="PANTHER" id="PTHR43156">
    <property type="entry name" value="STAGE II SPORULATION PROTEIN E-RELATED"/>
    <property type="match status" value="1"/>
</dbReference>
<evidence type="ECO:0000256" key="6">
    <source>
        <dbReference type="ARBA" id="ARBA00022777"/>
    </source>
</evidence>
<name>A0A543DVY3_9PSEU</name>
<keyword evidence="4" id="KW-0479">Metal-binding</keyword>
<gene>
    <name evidence="18" type="ORF">FB558_0249</name>
</gene>
<evidence type="ECO:0000256" key="13">
    <source>
        <dbReference type="ARBA" id="ARBA00056274"/>
    </source>
</evidence>
<protein>
    <recommendedName>
        <fullName evidence="1">protein-serine/threonine phosphatase</fullName>
        <ecNumber evidence="1">3.1.3.16</ecNumber>
    </recommendedName>
    <alternativeName>
        <fullName evidence="15">Protein-serine/threonine phosphatase</fullName>
    </alternativeName>
    <alternativeName>
        <fullName evidence="14">Serine/threonine-protein kinase</fullName>
    </alternativeName>
</protein>
<dbReference type="AlphaFoldDB" id="A0A543DVY3"/>
<evidence type="ECO:0000256" key="4">
    <source>
        <dbReference type="ARBA" id="ARBA00022723"/>
    </source>
</evidence>
<accession>A0A543DVY3</accession>
<evidence type="ECO:0000256" key="7">
    <source>
        <dbReference type="ARBA" id="ARBA00022801"/>
    </source>
</evidence>
<dbReference type="Proteomes" id="UP000315677">
    <property type="component" value="Unassembled WGS sequence"/>
</dbReference>
<keyword evidence="11" id="KW-0464">Manganese</keyword>